<sequence length="48" mass="5643">MNNSKIVYHYTSLEGLIGIINSQRIWATDILYLNDASEFKYSKNILYE</sequence>
<reference evidence="1" key="1">
    <citation type="journal article" date="2014" name="Front. Microbiol.">
        <title>High frequency of phylogenetically diverse reductive dehalogenase-homologous genes in deep subseafloor sedimentary metagenomes.</title>
        <authorList>
            <person name="Kawai M."/>
            <person name="Futagami T."/>
            <person name="Toyoda A."/>
            <person name="Takaki Y."/>
            <person name="Nishi S."/>
            <person name="Hori S."/>
            <person name="Arai W."/>
            <person name="Tsubouchi T."/>
            <person name="Morono Y."/>
            <person name="Uchiyama I."/>
            <person name="Ito T."/>
            <person name="Fujiyama A."/>
            <person name="Inagaki F."/>
            <person name="Takami H."/>
        </authorList>
    </citation>
    <scope>NUCLEOTIDE SEQUENCE</scope>
    <source>
        <strain evidence="1">Expedition CK06-06</strain>
    </source>
</reference>
<evidence type="ECO:0000313" key="1">
    <source>
        <dbReference type="EMBL" id="GAF99954.1"/>
    </source>
</evidence>
<comment type="caution">
    <text evidence="1">The sequence shown here is derived from an EMBL/GenBank/DDBJ whole genome shotgun (WGS) entry which is preliminary data.</text>
</comment>
<accession>X0U363</accession>
<protein>
    <submittedName>
        <fullName evidence="1">Uncharacterized protein</fullName>
    </submittedName>
</protein>
<dbReference type="EMBL" id="BARS01026282">
    <property type="protein sequence ID" value="GAF99954.1"/>
    <property type="molecule type" value="Genomic_DNA"/>
</dbReference>
<name>X0U363_9ZZZZ</name>
<feature type="non-terminal residue" evidence="1">
    <location>
        <position position="48"/>
    </location>
</feature>
<gene>
    <name evidence="1" type="ORF">S01H1_41435</name>
</gene>
<organism evidence="1">
    <name type="scientific">marine sediment metagenome</name>
    <dbReference type="NCBI Taxonomy" id="412755"/>
    <lineage>
        <taxon>unclassified sequences</taxon>
        <taxon>metagenomes</taxon>
        <taxon>ecological metagenomes</taxon>
    </lineage>
</organism>
<proteinExistence type="predicted"/>
<dbReference type="AlphaFoldDB" id="X0U363"/>